<gene>
    <name evidence="2" type="ORF">SAMN05216302_10405</name>
</gene>
<evidence type="ECO:0000313" key="2">
    <source>
        <dbReference type="EMBL" id="SFL19231.1"/>
    </source>
</evidence>
<accession>A0A1I4FRE3</accession>
<dbReference type="GO" id="GO:0016740">
    <property type="term" value="F:transferase activity"/>
    <property type="evidence" value="ECO:0007669"/>
    <property type="project" value="UniProtKB-KW"/>
</dbReference>
<dbReference type="SUPFAM" id="SSF100950">
    <property type="entry name" value="NagB/RpiA/CoA transferase-like"/>
    <property type="match status" value="1"/>
</dbReference>
<keyword evidence="3" id="KW-1185">Reference proteome</keyword>
<organism evidence="2 3">
    <name type="scientific">Nitrosomonas aestuarii</name>
    <dbReference type="NCBI Taxonomy" id="52441"/>
    <lineage>
        <taxon>Bacteria</taxon>
        <taxon>Pseudomonadati</taxon>
        <taxon>Pseudomonadota</taxon>
        <taxon>Betaproteobacteria</taxon>
        <taxon>Nitrosomonadales</taxon>
        <taxon>Nitrosomonadaceae</taxon>
        <taxon>Nitrosomonas</taxon>
    </lineage>
</organism>
<sequence>MAYSNKKLTVPPCITPFSLRNAHSVITVNATRWSNGKTVSNIVWSYSHETIPWHLRDIVITEYGAADLRKLKNKTR</sequence>
<dbReference type="OrthoDB" id="9801795at2"/>
<dbReference type="InterPro" id="IPR038460">
    <property type="entry name" value="AcetylCoA_hyd_C_sf"/>
</dbReference>
<dbReference type="AlphaFoldDB" id="A0A1I4FRE3"/>
<feature type="domain" description="Acetyl-CoA hydrolase/transferase C-terminal" evidence="1">
    <location>
        <begin position="19"/>
        <end position="75"/>
    </location>
</feature>
<name>A0A1I4FRE3_9PROT</name>
<dbReference type="InterPro" id="IPR026888">
    <property type="entry name" value="AcetylCoA_hyd_C"/>
</dbReference>
<dbReference type="InterPro" id="IPR037171">
    <property type="entry name" value="NagB/RpiA_transferase-like"/>
</dbReference>
<proteinExistence type="predicted"/>
<protein>
    <submittedName>
        <fullName evidence="2">Acetyl-CoA hydrolase/transferase C-terminal domain-containing protein</fullName>
    </submittedName>
</protein>
<dbReference type="STRING" id="52441.SAMN05216302_10405"/>
<reference evidence="3" key="1">
    <citation type="submission" date="2016-10" db="EMBL/GenBank/DDBJ databases">
        <authorList>
            <person name="Varghese N."/>
            <person name="Submissions S."/>
        </authorList>
    </citation>
    <scope>NUCLEOTIDE SEQUENCE [LARGE SCALE GENOMIC DNA]</scope>
    <source>
        <strain evidence="3">Nm69</strain>
    </source>
</reference>
<dbReference type="Gene3D" id="3.40.1080.20">
    <property type="entry name" value="Acetyl-CoA hydrolase/transferase C-terminal domain"/>
    <property type="match status" value="1"/>
</dbReference>
<evidence type="ECO:0000313" key="3">
    <source>
        <dbReference type="Proteomes" id="UP000199533"/>
    </source>
</evidence>
<dbReference type="Pfam" id="PF13336">
    <property type="entry name" value="AcetylCoA_hyd_C"/>
    <property type="match status" value="1"/>
</dbReference>
<dbReference type="GO" id="GO:0016787">
    <property type="term" value="F:hydrolase activity"/>
    <property type="evidence" value="ECO:0007669"/>
    <property type="project" value="UniProtKB-KW"/>
</dbReference>
<keyword evidence="2" id="KW-0378">Hydrolase</keyword>
<dbReference type="RefSeq" id="WP_090702577.1">
    <property type="nucleotide sequence ID" value="NZ_FOSP01000040.1"/>
</dbReference>
<evidence type="ECO:0000259" key="1">
    <source>
        <dbReference type="Pfam" id="PF13336"/>
    </source>
</evidence>
<dbReference type="EMBL" id="FOSP01000040">
    <property type="protein sequence ID" value="SFL19231.1"/>
    <property type="molecule type" value="Genomic_DNA"/>
</dbReference>
<keyword evidence="2" id="KW-0808">Transferase</keyword>
<dbReference type="Proteomes" id="UP000199533">
    <property type="component" value="Unassembled WGS sequence"/>
</dbReference>